<name>A0ABQ8U459_PERAM</name>
<evidence type="ECO:0000256" key="3">
    <source>
        <dbReference type="ARBA" id="ARBA00022692"/>
    </source>
</evidence>
<feature type="transmembrane region" description="Helical" evidence="6">
    <location>
        <begin position="32"/>
        <end position="53"/>
    </location>
</feature>
<keyword evidence="5 6" id="KW-0472">Membrane</keyword>
<comment type="similarity">
    <text evidence="2">Belongs to the PER33/POM33 family.</text>
</comment>
<dbReference type="PANTHER" id="PTHR12703">
    <property type="entry name" value="TRANSMEMBRANE PROTEIN 33"/>
    <property type="match status" value="1"/>
</dbReference>
<evidence type="ECO:0000313" key="8">
    <source>
        <dbReference type="Proteomes" id="UP001148838"/>
    </source>
</evidence>
<comment type="subcellular location">
    <subcellularLocation>
        <location evidence="1">Membrane</location>
        <topology evidence="1">Multi-pass membrane protein</topology>
    </subcellularLocation>
</comment>
<comment type="caution">
    <text evidence="7">The sequence shown here is derived from an EMBL/GenBank/DDBJ whole genome shotgun (WGS) entry which is preliminary data.</text>
</comment>
<sequence length="327" mass="37709">MSDQSEPQSSEQPQPRGWEALKQHVIDHKVEVALWATRVFTILFTFGYFIPLLGNPYNAYYKALMSNAATSALRLHQRIPRVTLSREFLSLLLLEDSCHYLFYSLIFLYALRNICHHAVRSMLAEALKEVGFTVHQEVQGLATQGSVQRIDIIAIKNNSAYILDPTIRFETHADQPHEVESEKKRIYEPTIPFYKDKYSLSHIDVIGLMTLGQNSWWGARLLISLVEFQSRNILRLVAFTEIFLMPFTIVLIFLGRAGLLTPFIYYHFLTLRYSSRRNPYTRNMFSELRMLLEGTASKPGTPSFLRNILLSIVAFASRLAPMQQARQ</sequence>
<evidence type="ECO:0000313" key="7">
    <source>
        <dbReference type="EMBL" id="KAJ4452180.1"/>
    </source>
</evidence>
<keyword evidence="3 6" id="KW-0812">Transmembrane</keyword>
<organism evidence="7 8">
    <name type="scientific">Periplaneta americana</name>
    <name type="common">American cockroach</name>
    <name type="synonym">Blatta americana</name>
    <dbReference type="NCBI Taxonomy" id="6978"/>
    <lineage>
        <taxon>Eukaryota</taxon>
        <taxon>Metazoa</taxon>
        <taxon>Ecdysozoa</taxon>
        <taxon>Arthropoda</taxon>
        <taxon>Hexapoda</taxon>
        <taxon>Insecta</taxon>
        <taxon>Pterygota</taxon>
        <taxon>Neoptera</taxon>
        <taxon>Polyneoptera</taxon>
        <taxon>Dictyoptera</taxon>
        <taxon>Blattodea</taxon>
        <taxon>Blattoidea</taxon>
        <taxon>Blattidae</taxon>
        <taxon>Blattinae</taxon>
        <taxon>Periplaneta</taxon>
    </lineage>
</organism>
<evidence type="ECO:0000256" key="5">
    <source>
        <dbReference type="ARBA" id="ARBA00023136"/>
    </source>
</evidence>
<dbReference type="InterPro" id="IPR051645">
    <property type="entry name" value="PER33/POM33_regulator"/>
</dbReference>
<accession>A0ABQ8U459</accession>
<gene>
    <name evidence="7" type="ORF">ANN_03698</name>
</gene>
<proteinExistence type="inferred from homology"/>
<dbReference type="InterPro" id="IPR005344">
    <property type="entry name" value="TMEM33/Pom33"/>
</dbReference>
<dbReference type="Proteomes" id="UP001148838">
    <property type="component" value="Unassembled WGS sequence"/>
</dbReference>
<dbReference type="PANTHER" id="PTHR12703:SF4">
    <property type="entry name" value="TRANSMEMBRANE PROTEIN 33"/>
    <property type="match status" value="1"/>
</dbReference>
<evidence type="ECO:0000256" key="6">
    <source>
        <dbReference type="SAM" id="Phobius"/>
    </source>
</evidence>
<keyword evidence="4 6" id="KW-1133">Transmembrane helix</keyword>
<evidence type="ECO:0000256" key="4">
    <source>
        <dbReference type="ARBA" id="ARBA00022989"/>
    </source>
</evidence>
<dbReference type="EMBL" id="JAJSOF020000001">
    <property type="protein sequence ID" value="KAJ4452180.1"/>
    <property type="molecule type" value="Genomic_DNA"/>
</dbReference>
<reference evidence="7 8" key="1">
    <citation type="journal article" date="2022" name="Allergy">
        <title>Genome assembly and annotation of Periplaneta americana reveal a comprehensive cockroach allergen profile.</title>
        <authorList>
            <person name="Wang L."/>
            <person name="Xiong Q."/>
            <person name="Saelim N."/>
            <person name="Wang L."/>
            <person name="Nong W."/>
            <person name="Wan A.T."/>
            <person name="Shi M."/>
            <person name="Liu X."/>
            <person name="Cao Q."/>
            <person name="Hui J.H.L."/>
            <person name="Sookrung N."/>
            <person name="Leung T.F."/>
            <person name="Tungtrongchitr A."/>
            <person name="Tsui S.K.W."/>
        </authorList>
    </citation>
    <scope>NUCLEOTIDE SEQUENCE [LARGE SCALE GENOMIC DNA]</scope>
    <source>
        <strain evidence="7">PWHHKU_190912</strain>
    </source>
</reference>
<keyword evidence="8" id="KW-1185">Reference proteome</keyword>
<dbReference type="Pfam" id="PF03661">
    <property type="entry name" value="TMEM33_Pom33"/>
    <property type="match status" value="2"/>
</dbReference>
<evidence type="ECO:0000256" key="1">
    <source>
        <dbReference type="ARBA" id="ARBA00004141"/>
    </source>
</evidence>
<protein>
    <submittedName>
        <fullName evidence="7">Uncharacterized protein</fullName>
    </submittedName>
</protein>
<feature type="transmembrane region" description="Helical" evidence="6">
    <location>
        <begin position="243"/>
        <end position="268"/>
    </location>
</feature>
<evidence type="ECO:0000256" key="2">
    <source>
        <dbReference type="ARBA" id="ARBA00007322"/>
    </source>
</evidence>